<comment type="caution">
    <text evidence="2">The sequence shown here is derived from an EMBL/GenBank/DDBJ whole genome shotgun (WGS) entry which is preliminary data.</text>
</comment>
<dbReference type="Pfam" id="PF05691">
    <property type="entry name" value="Raffinose_syn"/>
    <property type="match status" value="1"/>
</dbReference>
<dbReference type="InterPro" id="IPR008811">
    <property type="entry name" value="Glycosyl_hydrolases_36"/>
</dbReference>
<evidence type="ECO:0000256" key="1">
    <source>
        <dbReference type="ARBA" id="ARBA00023277"/>
    </source>
</evidence>
<keyword evidence="3" id="KW-1185">Reference proteome</keyword>
<dbReference type="PANTHER" id="PTHR31268:SF26">
    <property type="entry name" value="GALACTINOL--SUCROSE GALACTOSYLTRANSFERASE"/>
    <property type="match status" value="1"/>
</dbReference>
<proteinExistence type="predicted"/>
<evidence type="ECO:0000313" key="2">
    <source>
        <dbReference type="EMBL" id="KAF6153869.1"/>
    </source>
</evidence>
<gene>
    <name evidence="2" type="ORF">GIB67_001102</name>
</gene>
<reference evidence="2 3" key="1">
    <citation type="journal article" date="2020" name="IScience">
        <title>Genome Sequencing of the Endangered Kingdonia uniflora (Circaeasteraceae, Ranunculales) Reveals Potential Mechanisms of Evolutionary Specialization.</title>
        <authorList>
            <person name="Sun Y."/>
            <person name="Deng T."/>
            <person name="Zhang A."/>
            <person name="Moore M.J."/>
            <person name="Landis J.B."/>
            <person name="Lin N."/>
            <person name="Zhang H."/>
            <person name="Zhang X."/>
            <person name="Huang J."/>
            <person name="Zhang X."/>
            <person name="Sun H."/>
            <person name="Wang H."/>
        </authorList>
    </citation>
    <scope>NUCLEOTIDE SEQUENCE [LARGE SCALE GENOMIC DNA]</scope>
    <source>
        <strain evidence="2">TB1705</strain>
        <tissue evidence="2">Leaf</tissue>
    </source>
</reference>
<dbReference type="PANTHER" id="PTHR31268">
    <property type="match status" value="1"/>
</dbReference>
<dbReference type="Proteomes" id="UP000541444">
    <property type="component" value="Unassembled WGS sequence"/>
</dbReference>
<protein>
    <submittedName>
        <fullName evidence="2">Uncharacterized protein</fullName>
    </submittedName>
</protein>
<evidence type="ECO:0000313" key="3">
    <source>
        <dbReference type="Proteomes" id="UP000541444"/>
    </source>
</evidence>
<name>A0A7J7MG21_9MAGN</name>
<sequence>MDGKSLLKIWNLNKFSGVLGIFNCQGAGSWPCLNNTVEKEISQELSGRVSPDDIEYFEEVTGNSWTGDCAVFSFNTGSLSRMPKKGSLYVKLKVLQCDIFTISPIKIYDQNVEFAPIGLIEMYNSGGAVGSMKFFSDSSNYGINIKGKGSGRFGAYSSRKPKFCTVNTREEEFDFKGEDNLLTLLVPVGINSWDISIYY</sequence>
<organism evidence="2 3">
    <name type="scientific">Kingdonia uniflora</name>
    <dbReference type="NCBI Taxonomy" id="39325"/>
    <lineage>
        <taxon>Eukaryota</taxon>
        <taxon>Viridiplantae</taxon>
        <taxon>Streptophyta</taxon>
        <taxon>Embryophyta</taxon>
        <taxon>Tracheophyta</taxon>
        <taxon>Spermatophyta</taxon>
        <taxon>Magnoliopsida</taxon>
        <taxon>Ranunculales</taxon>
        <taxon>Circaeasteraceae</taxon>
        <taxon>Kingdonia</taxon>
    </lineage>
</organism>
<keyword evidence="1" id="KW-0119">Carbohydrate metabolism</keyword>
<dbReference type="AlphaFoldDB" id="A0A7J7MG21"/>
<accession>A0A7J7MG21</accession>
<dbReference type="OrthoDB" id="672470at2759"/>
<dbReference type="EMBL" id="JACGCM010001557">
    <property type="protein sequence ID" value="KAF6153869.1"/>
    <property type="molecule type" value="Genomic_DNA"/>
</dbReference>